<evidence type="ECO:0000259" key="1">
    <source>
        <dbReference type="Pfam" id="PF09648"/>
    </source>
</evidence>
<dbReference type="GO" id="GO:0016020">
    <property type="term" value="C:membrane"/>
    <property type="evidence" value="ECO:0007669"/>
    <property type="project" value="InterPro"/>
</dbReference>
<accession>A0A0R2CT51</accession>
<name>A0A0R2CT51_9LACO</name>
<gene>
    <name evidence="2" type="ORF">FC87_GL000980</name>
</gene>
<dbReference type="RefSeq" id="WP_035421176.1">
    <property type="nucleotide sequence ID" value="NZ_AYZI01000006.1"/>
</dbReference>
<dbReference type="PATRIC" id="fig|1423745.4.peg.1042"/>
<organism evidence="2 3">
    <name type="scientific">Fructilactobacillus florum DSM 22689 = JCM 16035</name>
    <dbReference type="NCBI Taxonomy" id="1423745"/>
    <lineage>
        <taxon>Bacteria</taxon>
        <taxon>Bacillati</taxon>
        <taxon>Bacillota</taxon>
        <taxon>Bacilli</taxon>
        <taxon>Lactobacillales</taxon>
        <taxon>Lactobacillaceae</taxon>
        <taxon>Fructilactobacillus</taxon>
    </lineage>
</organism>
<dbReference type="STRING" id="1423745.GCA_001311215_01135"/>
<protein>
    <recommendedName>
        <fullName evidence="1">Regulatory protein YycH-like domain-containing protein</fullName>
    </recommendedName>
</protein>
<proteinExistence type="predicted"/>
<reference evidence="2 3" key="1">
    <citation type="journal article" date="2015" name="Genome Announc.">
        <title>Expanding the biotechnology potential of lactobacilli through comparative genomics of 213 strains and associated genera.</title>
        <authorList>
            <person name="Sun Z."/>
            <person name="Harris H.M."/>
            <person name="McCann A."/>
            <person name="Guo C."/>
            <person name="Argimon S."/>
            <person name="Zhang W."/>
            <person name="Yang X."/>
            <person name="Jeffery I.B."/>
            <person name="Cooney J.C."/>
            <person name="Kagawa T.F."/>
            <person name="Liu W."/>
            <person name="Song Y."/>
            <person name="Salvetti E."/>
            <person name="Wrobel A."/>
            <person name="Rasinkangas P."/>
            <person name="Parkhill J."/>
            <person name="Rea M.C."/>
            <person name="O'Sullivan O."/>
            <person name="Ritari J."/>
            <person name="Douillard F.P."/>
            <person name="Paul Ross R."/>
            <person name="Yang R."/>
            <person name="Briner A.E."/>
            <person name="Felis G.E."/>
            <person name="de Vos W.M."/>
            <person name="Barrangou R."/>
            <person name="Klaenhammer T.R."/>
            <person name="Caufield P.W."/>
            <person name="Cui Y."/>
            <person name="Zhang H."/>
            <person name="O'Toole P.W."/>
        </authorList>
    </citation>
    <scope>NUCLEOTIDE SEQUENCE [LARGE SCALE GENOMIC DNA]</scope>
    <source>
        <strain evidence="2 3">DSM 22689</strain>
    </source>
</reference>
<evidence type="ECO:0000313" key="2">
    <source>
        <dbReference type="EMBL" id="KRM91260.1"/>
    </source>
</evidence>
<dbReference type="Gene3D" id="2.40.128.690">
    <property type="entry name" value="YycH protein, domain 3-like"/>
    <property type="match status" value="1"/>
</dbReference>
<sequence length="283" mass="32057">MNFKRIQEIFLLAFIVIDVFLYTMTKNGNIQSDDTNAGSAGNTIVKEMKRDSISVGTLSQKRTNGYYLSAEVRTDLNEHLGDLKNQNARVDNNTLISDFRHSYKLNPEHPEKRLNELIKQPGFVIDGASYHYDRDLSTATKVVYSQLLENQLAYSADGRLTFNVARNGQLTGYSQRELAEVKILHEKAELISEERAVISLYQYNEIPNNSKILWKKLAYSRLLQINGKDVYIPTWVIATKSNATNKNQVNRINAFNGAAFNTQKVNVANSNNDENPQGESEAK</sequence>
<dbReference type="EMBL" id="AYZI01000006">
    <property type="protein sequence ID" value="KRM91260.1"/>
    <property type="molecule type" value="Genomic_DNA"/>
</dbReference>
<dbReference type="InterPro" id="IPR018604">
    <property type="entry name" value="YycI-like"/>
</dbReference>
<feature type="domain" description="Regulatory protein YycH-like" evidence="1">
    <location>
        <begin position="41"/>
        <end position="255"/>
    </location>
</feature>
<dbReference type="AlphaFoldDB" id="A0A0R2CT51"/>
<comment type="caution">
    <text evidence="2">The sequence shown here is derived from an EMBL/GenBank/DDBJ whole genome shotgun (WGS) entry which is preliminary data.</text>
</comment>
<dbReference type="Proteomes" id="UP000051586">
    <property type="component" value="Unassembled WGS sequence"/>
</dbReference>
<dbReference type="Pfam" id="PF09648">
    <property type="entry name" value="YycI"/>
    <property type="match status" value="1"/>
</dbReference>
<evidence type="ECO:0000313" key="3">
    <source>
        <dbReference type="Proteomes" id="UP000051586"/>
    </source>
</evidence>